<keyword evidence="1" id="KW-0472">Membrane</keyword>
<evidence type="ECO:0000256" key="1">
    <source>
        <dbReference type="SAM" id="Phobius"/>
    </source>
</evidence>
<keyword evidence="3" id="KW-1185">Reference proteome</keyword>
<keyword evidence="1" id="KW-0812">Transmembrane</keyword>
<organism evidence="2 3">
    <name type="scientific">Undibacterium flavidum</name>
    <dbReference type="NCBI Taxonomy" id="2762297"/>
    <lineage>
        <taxon>Bacteria</taxon>
        <taxon>Pseudomonadati</taxon>
        <taxon>Pseudomonadota</taxon>
        <taxon>Betaproteobacteria</taxon>
        <taxon>Burkholderiales</taxon>
        <taxon>Oxalobacteraceae</taxon>
        <taxon>Undibacterium</taxon>
    </lineage>
</organism>
<evidence type="ECO:0000313" key="2">
    <source>
        <dbReference type="EMBL" id="MBC3875470.1"/>
    </source>
</evidence>
<name>A0ABR6YFX1_9BURK</name>
<sequence>MSNKKHRLQAGLRAVQAEVQASGKKPFLPKLSIVVAVIFILGLGGFIWKNNVQPEGNLVSIPPASATSQPVSSTTALVNPSLAIADRAELKKKLINQLEEVDHTLCSYREATKYPLSSRPISEHPDQIYPNQPVTETHAMRLGNGRTNSDIQISSSQSRVYMAANENVHFILQAKDANNQTLPLSVTRSVASGLSFGNTRAAAQVPVTLADNGQDGDVHANDGIACGTFAPANTGLASFNGTIRIEVNYHVNGQAGAVFFDVIYSPELPANWAGKIREANENGALVFYLPIEVRQAGRYIVNARLDDAKGQPFALLSFNDLLAQGRQEIRLVTAGNLLRDQQASFPLSLRDIDGYLLKEDQDPDRLLLPRIESSAYKTKNYTLKSFSDTEPDTEERQRHLKEFSKDVSLAKAALVAFDPEQARKPFPQSACSLKNAESNRYQGSSTLIAN</sequence>
<keyword evidence="1" id="KW-1133">Transmembrane helix</keyword>
<dbReference type="RefSeq" id="WP_186943439.1">
    <property type="nucleotide sequence ID" value="NZ_JACOGA010000019.1"/>
</dbReference>
<dbReference type="EMBL" id="JACOGA010000019">
    <property type="protein sequence ID" value="MBC3875470.1"/>
    <property type="molecule type" value="Genomic_DNA"/>
</dbReference>
<protein>
    <recommendedName>
        <fullName evidence="4">Ig-like domain-containing protein</fullName>
    </recommendedName>
</protein>
<gene>
    <name evidence="2" type="ORF">H8K55_17910</name>
</gene>
<accession>A0ABR6YFX1</accession>
<evidence type="ECO:0000313" key="3">
    <source>
        <dbReference type="Proteomes" id="UP000624279"/>
    </source>
</evidence>
<feature type="transmembrane region" description="Helical" evidence="1">
    <location>
        <begin position="31"/>
        <end position="48"/>
    </location>
</feature>
<comment type="caution">
    <text evidence="2">The sequence shown here is derived from an EMBL/GenBank/DDBJ whole genome shotgun (WGS) entry which is preliminary data.</text>
</comment>
<evidence type="ECO:0008006" key="4">
    <source>
        <dbReference type="Google" id="ProtNLM"/>
    </source>
</evidence>
<proteinExistence type="predicted"/>
<reference evidence="2 3" key="1">
    <citation type="submission" date="2020-08" db="EMBL/GenBank/DDBJ databases">
        <title>Novel species isolated from subtropical streams in China.</title>
        <authorList>
            <person name="Lu H."/>
        </authorList>
    </citation>
    <scope>NUCLEOTIDE SEQUENCE [LARGE SCALE GENOMIC DNA]</scope>
    <source>
        <strain evidence="2 3">LX15W</strain>
    </source>
</reference>
<dbReference type="Proteomes" id="UP000624279">
    <property type="component" value="Unassembled WGS sequence"/>
</dbReference>